<evidence type="ECO:0000313" key="3">
    <source>
        <dbReference type="EMBL" id="CAI8039145.1"/>
    </source>
</evidence>
<reference evidence="3" key="1">
    <citation type="submission" date="2023-03" db="EMBL/GenBank/DDBJ databases">
        <authorList>
            <person name="Steffen K."/>
            <person name="Cardenas P."/>
        </authorList>
    </citation>
    <scope>NUCLEOTIDE SEQUENCE</scope>
</reference>
<dbReference type="AlphaFoldDB" id="A0AA35X5R2"/>
<keyword evidence="2" id="KW-0378">Hydrolase</keyword>
<dbReference type="Gene3D" id="3.75.10.10">
    <property type="entry name" value="L-arginine/glycine Amidinotransferase, Chain A"/>
    <property type="match status" value="1"/>
</dbReference>
<organism evidence="3 4">
    <name type="scientific">Geodia barretti</name>
    <name type="common">Barrett's horny sponge</name>
    <dbReference type="NCBI Taxonomy" id="519541"/>
    <lineage>
        <taxon>Eukaryota</taxon>
        <taxon>Metazoa</taxon>
        <taxon>Porifera</taxon>
        <taxon>Demospongiae</taxon>
        <taxon>Heteroscleromorpha</taxon>
        <taxon>Tetractinellida</taxon>
        <taxon>Astrophorina</taxon>
        <taxon>Geodiidae</taxon>
        <taxon>Geodia</taxon>
    </lineage>
</organism>
<evidence type="ECO:0000256" key="2">
    <source>
        <dbReference type="ARBA" id="ARBA00022801"/>
    </source>
</evidence>
<dbReference type="PANTHER" id="PTHR12737:SF9">
    <property type="entry name" value="DIMETHYLARGININASE"/>
    <property type="match status" value="1"/>
</dbReference>
<dbReference type="GO" id="GO:0000052">
    <property type="term" value="P:citrulline metabolic process"/>
    <property type="evidence" value="ECO:0007669"/>
    <property type="project" value="TreeGrafter"/>
</dbReference>
<gene>
    <name evidence="3" type="ORF">GBAR_LOCUS21761</name>
</gene>
<proteinExistence type="inferred from homology"/>
<comment type="similarity">
    <text evidence="1">Belongs to the DDAH family.</text>
</comment>
<accession>A0AA35X5R2</accession>
<name>A0AA35X5R2_GEOBA</name>
<comment type="caution">
    <text evidence="3">The sequence shown here is derived from an EMBL/GenBank/DDBJ whole genome shotgun (WGS) entry which is preliminary data.</text>
</comment>
<evidence type="ECO:0000313" key="4">
    <source>
        <dbReference type="Proteomes" id="UP001174909"/>
    </source>
</evidence>
<dbReference type="EMBL" id="CASHTH010003024">
    <property type="protein sequence ID" value="CAI8039145.1"/>
    <property type="molecule type" value="Genomic_DNA"/>
</dbReference>
<evidence type="ECO:0000256" key="1">
    <source>
        <dbReference type="ARBA" id="ARBA00008532"/>
    </source>
</evidence>
<dbReference type="GO" id="GO:0045429">
    <property type="term" value="P:positive regulation of nitric oxide biosynthetic process"/>
    <property type="evidence" value="ECO:0007669"/>
    <property type="project" value="TreeGrafter"/>
</dbReference>
<sequence length="185" mass="20633">MLPKWLRTTSSVLLRISRGRAAGKCAVQRRAVSSDPADYFHYTRVVFGTLSPSFVAQSLRHQEPAKPIDLEKAMRQHENYMTQVKNLIPHAVQIAADDALPDLVYVEDPAVVLDGKALITRMGQASREGEIKHVRPVLAEMGFQIYEVDDPEAIVDGGDVIFTGREFLVGLSKRTNKASRLTYIL</sequence>
<dbReference type="GO" id="GO:0006525">
    <property type="term" value="P:arginine metabolic process"/>
    <property type="evidence" value="ECO:0007669"/>
    <property type="project" value="TreeGrafter"/>
</dbReference>
<dbReference type="GO" id="GO:0016403">
    <property type="term" value="F:dimethylargininase activity"/>
    <property type="evidence" value="ECO:0007669"/>
    <property type="project" value="TreeGrafter"/>
</dbReference>
<dbReference type="Proteomes" id="UP001174909">
    <property type="component" value="Unassembled WGS sequence"/>
</dbReference>
<keyword evidence="4" id="KW-1185">Reference proteome</keyword>
<dbReference type="SUPFAM" id="SSF55909">
    <property type="entry name" value="Pentein"/>
    <property type="match status" value="1"/>
</dbReference>
<dbReference type="PANTHER" id="PTHR12737">
    <property type="entry name" value="DIMETHYLARGININE DIMETHYLAMINOHYDROLASE"/>
    <property type="match status" value="1"/>
</dbReference>
<dbReference type="InterPro" id="IPR033199">
    <property type="entry name" value="DDAH-like"/>
</dbReference>
<protein>
    <submittedName>
        <fullName evidence="3">N(G),N(G)-dimethylarginine dimethylaminohydrolase 1</fullName>
    </submittedName>
</protein>
<dbReference type="GO" id="GO:0016597">
    <property type="term" value="F:amino acid binding"/>
    <property type="evidence" value="ECO:0007669"/>
    <property type="project" value="TreeGrafter"/>
</dbReference>